<dbReference type="EMBL" id="SDGY01000005">
    <property type="protein sequence ID" value="TYC46296.1"/>
    <property type="molecule type" value="Genomic_DNA"/>
</dbReference>
<protein>
    <recommendedName>
        <fullName evidence="4">DUF3267 domain-containing protein</fullName>
    </recommendedName>
</protein>
<dbReference type="RefSeq" id="WP_148606193.1">
    <property type="nucleotide sequence ID" value="NZ_BSUV01000001.1"/>
</dbReference>
<proteinExistence type="predicted"/>
<feature type="transmembrane region" description="Helical" evidence="1">
    <location>
        <begin position="106"/>
        <end position="126"/>
    </location>
</feature>
<evidence type="ECO:0000313" key="2">
    <source>
        <dbReference type="EMBL" id="TYC46296.1"/>
    </source>
</evidence>
<keyword evidence="1" id="KW-0812">Transmembrane</keyword>
<dbReference type="OrthoDB" id="258743at2"/>
<organism evidence="2 3">
    <name type="scientific">Leuconostoc litchii</name>
    <dbReference type="NCBI Taxonomy" id="1981069"/>
    <lineage>
        <taxon>Bacteria</taxon>
        <taxon>Bacillati</taxon>
        <taxon>Bacillota</taxon>
        <taxon>Bacilli</taxon>
        <taxon>Lactobacillales</taxon>
        <taxon>Lactobacillaceae</taxon>
        <taxon>Leuconostoc</taxon>
    </lineage>
</organism>
<name>A0A6P2CLY1_9LACO</name>
<keyword evidence="1" id="KW-1133">Transmembrane helix</keyword>
<feature type="transmembrane region" description="Helical" evidence="1">
    <location>
        <begin position="132"/>
        <end position="151"/>
    </location>
</feature>
<gene>
    <name evidence="2" type="ORF">ESZ47_07415</name>
</gene>
<keyword evidence="3" id="KW-1185">Reference proteome</keyword>
<accession>A0A6P2CLY1</accession>
<evidence type="ECO:0000256" key="1">
    <source>
        <dbReference type="SAM" id="Phobius"/>
    </source>
</evidence>
<feature type="transmembrane region" description="Helical" evidence="1">
    <location>
        <begin position="45"/>
        <end position="68"/>
    </location>
</feature>
<evidence type="ECO:0000313" key="3">
    <source>
        <dbReference type="Proteomes" id="UP000442244"/>
    </source>
</evidence>
<feature type="transmembrane region" description="Helical" evidence="1">
    <location>
        <begin position="163"/>
        <end position="179"/>
    </location>
</feature>
<evidence type="ECO:0008006" key="4">
    <source>
        <dbReference type="Google" id="ProtNLM"/>
    </source>
</evidence>
<keyword evidence="1" id="KW-0472">Membrane</keyword>
<comment type="caution">
    <text evidence="2">The sequence shown here is derived from an EMBL/GenBank/DDBJ whole genome shotgun (WGS) entry which is preliminary data.</text>
</comment>
<reference evidence="2 3" key="1">
    <citation type="submission" date="2019-01" db="EMBL/GenBank/DDBJ databases">
        <title>Leuconostoc litchii sp. nov., a novel lactic acid bacterium isolated from lychee.</title>
        <authorList>
            <person name="Wang L.-T."/>
        </authorList>
    </citation>
    <scope>NUCLEOTIDE SEQUENCE [LARGE SCALE GENOMIC DNA]</scope>
    <source>
        <strain evidence="2 3">MB7</strain>
    </source>
</reference>
<dbReference type="AlphaFoldDB" id="A0A6P2CLY1"/>
<dbReference type="Proteomes" id="UP000442244">
    <property type="component" value="Unassembled WGS sequence"/>
</dbReference>
<sequence length="180" mass="20667">MSNFLLLLAHNIIYFLVIPIIIAWFISFLSGFLTQWLTLHTSYRITAILSFFGVITHEVSHLIVAIIFRHHILEFRLWQISDDGVLGYVNREYNPHSFYQKLGNTFISVAPVVGVSSVILILMKFVWTPGSYLKNIIVIVIICSLLLGFNLSTTDWRNFGRGVPFYIIVIIIVSTLQYTL</sequence>
<feature type="transmembrane region" description="Helical" evidence="1">
    <location>
        <begin position="12"/>
        <end position="33"/>
    </location>
</feature>